<dbReference type="GO" id="GO:0016491">
    <property type="term" value="F:oxidoreductase activity"/>
    <property type="evidence" value="ECO:0007669"/>
    <property type="project" value="UniProtKB-KW"/>
</dbReference>
<evidence type="ECO:0000259" key="6">
    <source>
        <dbReference type="PROSITE" id="PS51387"/>
    </source>
</evidence>
<dbReference type="GO" id="GO:0071949">
    <property type="term" value="F:FAD binding"/>
    <property type="evidence" value="ECO:0007669"/>
    <property type="project" value="InterPro"/>
</dbReference>
<dbReference type="Gene3D" id="3.30.43.10">
    <property type="entry name" value="Uridine Diphospho-n-acetylenolpyruvylglucosamine Reductase, domain 2"/>
    <property type="match status" value="1"/>
</dbReference>
<dbReference type="InterPro" id="IPR036318">
    <property type="entry name" value="FAD-bd_PCMH-like_sf"/>
</dbReference>
<evidence type="ECO:0000256" key="2">
    <source>
        <dbReference type="ARBA" id="ARBA00008000"/>
    </source>
</evidence>
<dbReference type="InterPro" id="IPR004113">
    <property type="entry name" value="FAD-bd_oxidored_4_C"/>
</dbReference>
<dbReference type="KEGG" id="vbo:CKY39_21890"/>
<dbReference type="Pfam" id="PF01565">
    <property type="entry name" value="FAD_binding_4"/>
    <property type="match status" value="1"/>
</dbReference>
<dbReference type="PANTHER" id="PTHR43716">
    <property type="entry name" value="D-2-HYDROXYGLUTARATE DEHYDROGENASE, MITOCHONDRIAL"/>
    <property type="match status" value="1"/>
</dbReference>
<dbReference type="PROSITE" id="PS51387">
    <property type="entry name" value="FAD_PCMH"/>
    <property type="match status" value="1"/>
</dbReference>
<dbReference type="InterPro" id="IPR016167">
    <property type="entry name" value="FAD-bd_PCMH_sub1"/>
</dbReference>
<reference evidence="7 8" key="1">
    <citation type="submission" date="2017-09" db="EMBL/GenBank/DDBJ databases">
        <title>The diverse metabolic capabilities of V. boronicumulans make it an excellent choice for continued studies on novel biodegradation.</title>
        <authorList>
            <person name="Sun S."/>
        </authorList>
    </citation>
    <scope>NUCLEOTIDE SEQUENCE [LARGE SCALE GENOMIC DNA]</scope>
    <source>
        <strain evidence="7 8">J1</strain>
    </source>
</reference>
<dbReference type="Pfam" id="PF02913">
    <property type="entry name" value="FAD-oxidase_C"/>
    <property type="match status" value="1"/>
</dbReference>
<comment type="similarity">
    <text evidence="2">Belongs to the FAD-binding oxidoreductase/transferase type 4 family.</text>
</comment>
<organism evidence="7 8">
    <name type="scientific">Variovorax boronicumulans</name>
    <dbReference type="NCBI Taxonomy" id="436515"/>
    <lineage>
        <taxon>Bacteria</taxon>
        <taxon>Pseudomonadati</taxon>
        <taxon>Pseudomonadota</taxon>
        <taxon>Betaproteobacteria</taxon>
        <taxon>Burkholderiales</taxon>
        <taxon>Comamonadaceae</taxon>
        <taxon>Variovorax</taxon>
    </lineage>
</organism>
<proteinExistence type="inferred from homology"/>
<feature type="domain" description="FAD-binding PCMH-type" evidence="6">
    <location>
        <begin position="32"/>
        <end position="211"/>
    </location>
</feature>
<dbReference type="Proteomes" id="UP000217154">
    <property type="component" value="Chromosome"/>
</dbReference>
<gene>
    <name evidence="7" type="ORF">CKY39_21890</name>
</gene>
<dbReference type="InterPro" id="IPR016164">
    <property type="entry name" value="FAD-linked_Oxase-like_C"/>
</dbReference>
<dbReference type="Gene3D" id="3.30.70.2740">
    <property type="match status" value="1"/>
</dbReference>
<dbReference type="InterPro" id="IPR016166">
    <property type="entry name" value="FAD-bd_PCMH"/>
</dbReference>
<evidence type="ECO:0000313" key="7">
    <source>
        <dbReference type="EMBL" id="ATA55582.1"/>
    </source>
</evidence>
<protein>
    <submittedName>
        <fullName evidence="7">FAD-binding oxidoreductase</fullName>
    </submittedName>
</protein>
<dbReference type="FunFam" id="1.10.45.10:FF:000001">
    <property type="entry name" value="D-lactate dehydrogenase mitochondrial"/>
    <property type="match status" value="1"/>
</dbReference>
<dbReference type="PANTHER" id="PTHR43716:SF1">
    <property type="entry name" value="D-2-HYDROXYGLUTARATE DEHYDROGENASE, MITOCHONDRIAL"/>
    <property type="match status" value="1"/>
</dbReference>
<evidence type="ECO:0000313" key="8">
    <source>
        <dbReference type="Proteomes" id="UP000217154"/>
    </source>
</evidence>
<dbReference type="InterPro" id="IPR016171">
    <property type="entry name" value="Vanillyl_alc_oxidase_C-sub2"/>
</dbReference>
<dbReference type="SUPFAM" id="SSF56176">
    <property type="entry name" value="FAD-binding/transporter-associated domain-like"/>
    <property type="match status" value="1"/>
</dbReference>
<dbReference type="InterPro" id="IPR006094">
    <property type="entry name" value="Oxid_FAD_bind_N"/>
</dbReference>
<comment type="cofactor">
    <cofactor evidence="1">
        <name>FAD</name>
        <dbReference type="ChEBI" id="CHEBI:57692"/>
    </cofactor>
</comment>
<evidence type="ECO:0000256" key="5">
    <source>
        <dbReference type="ARBA" id="ARBA00023002"/>
    </source>
</evidence>
<dbReference type="Gene3D" id="3.30.70.2190">
    <property type="match status" value="1"/>
</dbReference>
<dbReference type="InterPro" id="IPR051264">
    <property type="entry name" value="FAD-oxidored/transferase_4"/>
</dbReference>
<evidence type="ECO:0000256" key="4">
    <source>
        <dbReference type="ARBA" id="ARBA00022827"/>
    </source>
</evidence>
<dbReference type="GO" id="GO:0022904">
    <property type="term" value="P:respiratory electron transport chain"/>
    <property type="evidence" value="ECO:0007669"/>
    <property type="project" value="TreeGrafter"/>
</dbReference>
<keyword evidence="4" id="KW-0274">FAD</keyword>
<dbReference type="SUPFAM" id="SSF55103">
    <property type="entry name" value="FAD-linked oxidases, C-terminal domain"/>
    <property type="match status" value="1"/>
</dbReference>
<evidence type="ECO:0000256" key="1">
    <source>
        <dbReference type="ARBA" id="ARBA00001974"/>
    </source>
</evidence>
<evidence type="ECO:0000256" key="3">
    <source>
        <dbReference type="ARBA" id="ARBA00022630"/>
    </source>
</evidence>
<dbReference type="InterPro" id="IPR016169">
    <property type="entry name" value="FAD-bd_PCMH_sub2"/>
</dbReference>
<dbReference type="AlphaFoldDB" id="A0A250DMU0"/>
<keyword evidence="5" id="KW-0560">Oxidoreductase</keyword>
<dbReference type="Gene3D" id="1.10.45.10">
    <property type="entry name" value="Vanillyl-alcohol Oxidase, Chain A, domain 4"/>
    <property type="match status" value="1"/>
</dbReference>
<sequence>MTTGASGSQAAPGALLQELRAVTGEAGVLTGVDVAALAIVRPRSTQEVSAVLALCKDARQPVVTQGGRTGLVLGCEAGPGELVLSTERMNRIEGIDAVGRTVTVQAGVVLQVLQEAVQEEGLCYGVDFGARGSATVGGSIATNAGGNRVIRYGMTRASVLGLEAVLADGTVISSMNAMLKNNTGYDLKQLFIGSEGTLGVVTRAVLRLHEVPTSQCTALVACDDFDSVQCLLKHMERHLAGDLAAFEVMWQDYFHLVTTSPAKGRSPFAREPELCVLVECDGSAGESDAARFADALEAAMAAGWAADAAIAQSVEQRDAFWRIRDSVEALHAFSPAFHFDVSLPIVEMDAYVRQLQAEVRRRWAGGRCWVFGHIGDGNLHVSVAPALHEPGIQRIVEALVYEPLRRYRGAVSAEHGIGIAKRPWLSVTRTTQEIDLMRRLKQSLDPLGLLNPGRVVGATVDAAH</sequence>
<accession>A0A250DMU0</accession>
<dbReference type="RefSeq" id="WP_095745932.1">
    <property type="nucleotide sequence ID" value="NZ_CP023284.1"/>
</dbReference>
<keyword evidence="3" id="KW-0285">Flavoprotein</keyword>
<dbReference type="EMBL" id="CP023284">
    <property type="protein sequence ID" value="ATA55582.1"/>
    <property type="molecule type" value="Genomic_DNA"/>
</dbReference>
<dbReference type="Gene3D" id="3.30.465.10">
    <property type="match status" value="1"/>
</dbReference>
<name>A0A250DMU0_9BURK</name>